<evidence type="ECO:0000313" key="2">
    <source>
        <dbReference type="EMBL" id="AXY03575.1"/>
    </source>
</evidence>
<dbReference type="Proteomes" id="UP000262832">
    <property type="component" value="Chromosome II"/>
</dbReference>
<evidence type="ECO:0000256" key="1">
    <source>
        <dbReference type="SAM" id="SignalP"/>
    </source>
</evidence>
<organism evidence="2 3">
    <name type="scientific">Vibrio alfacsensis</name>
    <dbReference type="NCBI Taxonomy" id="1074311"/>
    <lineage>
        <taxon>Bacteria</taxon>
        <taxon>Pseudomonadati</taxon>
        <taxon>Pseudomonadota</taxon>
        <taxon>Gammaproteobacteria</taxon>
        <taxon>Vibrionales</taxon>
        <taxon>Vibrionaceae</taxon>
        <taxon>Vibrio</taxon>
    </lineage>
</organism>
<keyword evidence="1" id="KW-0732">Signal</keyword>
<feature type="chain" id="PRO_5046175646" description="UrcA family protein" evidence="1">
    <location>
        <begin position="23"/>
        <end position="98"/>
    </location>
</feature>
<feature type="signal peptide" evidence="1">
    <location>
        <begin position="1"/>
        <end position="22"/>
    </location>
</feature>
<name>A0ABM6Z053_9VIBR</name>
<keyword evidence="3" id="KW-1185">Reference proteome</keyword>
<evidence type="ECO:0008006" key="4">
    <source>
        <dbReference type="Google" id="ProtNLM"/>
    </source>
</evidence>
<evidence type="ECO:0000313" key="3">
    <source>
        <dbReference type="Proteomes" id="UP000262832"/>
    </source>
</evidence>
<gene>
    <name evidence="2" type="ORF">D1115_22285</name>
</gene>
<protein>
    <recommendedName>
        <fullName evidence="4">UrcA family protein</fullName>
    </recommendedName>
</protein>
<proteinExistence type="predicted"/>
<accession>A0ABM6Z053</accession>
<dbReference type="EMBL" id="CP032094">
    <property type="protein sequence ID" value="AXY03575.1"/>
    <property type="molecule type" value="Genomic_DNA"/>
</dbReference>
<sequence length="98" mass="10897">MKNIILVSTAVLAFTVSSVSHATDADQAIFSVTQLQSYASEHPIDNTENMTTDIICSARKGWEMAVTGLGSPEQCINDPNYLVMMREWSSMYTAIKYR</sequence>
<reference evidence="2 3" key="1">
    <citation type="submission" date="2018-08" db="EMBL/GenBank/DDBJ databases">
        <title>Genomic taxonomy of the Vibrionaceae family.</title>
        <authorList>
            <person name="Gomez-Gil B."/>
            <person name="Tanaka M."/>
            <person name="Sawabe T."/>
            <person name="Enciso-Ibarra K."/>
        </authorList>
    </citation>
    <scope>NUCLEOTIDE SEQUENCE [LARGE SCALE GENOMIC DNA]</scope>
    <source>
        <strain evidence="2 3">CAIM 1831</strain>
    </source>
</reference>
<dbReference type="RefSeq" id="WP_128813460.1">
    <property type="nucleotide sequence ID" value="NZ_AP019850.1"/>
</dbReference>